<feature type="region of interest" description="Disordered" evidence="1">
    <location>
        <begin position="262"/>
        <end position="295"/>
    </location>
</feature>
<evidence type="ECO:0000256" key="1">
    <source>
        <dbReference type="SAM" id="MobiDB-lite"/>
    </source>
</evidence>
<feature type="compositionally biased region" description="Low complexity" evidence="1">
    <location>
        <begin position="37"/>
        <end position="74"/>
    </location>
</feature>
<feature type="region of interest" description="Disordered" evidence="1">
    <location>
        <begin position="24"/>
        <end position="197"/>
    </location>
</feature>
<dbReference type="RefSeq" id="XP_035322357.1">
    <property type="nucleotide sequence ID" value="XM_035468376.1"/>
</dbReference>
<evidence type="ECO:0000313" key="3">
    <source>
        <dbReference type="Proteomes" id="UP000749293"/>
    </source>
</evidence>
<organism evidence="2 3">
    <name type="scientific">Geosmithia morbida</name>
    <dbReference type="NCBI Taxonomy" id="1094350"/>
    <lineage>
        <taxon>Eukaryota</taxon>
        <taxon>Fungi</taxon>
        <taxon>Dikarya</taxon>
        <taxon>Ascomycota</taxon>
        <taxon>Pezizomycotina</taxon>
        <taxon>Sordariomycetes</taxon>
        <taxon>Hypocreomycetidae</taxon>
        <taxon>Hypocreales</taxon>
        <taxon>Bionectriaceae</taxon>
        <taxon>Geosmithia</taxon>
    </lineage>
</organism>
<feature type="region of interest" description="Disordered" evidence="1">
    <location>
        <begin position="205"/>
        <end position="224"/>
    </location>
</feature>
<feature type="compositionally biased region" description="Basic and acidic residues" evidence="1">
    <location>
        <begin position="78"/>
        <end position="87"/>
    </location>
</feature>
<dbReference type="GeneID" id="55972631"/>
<sequence>MTGKERSSKQFLGQVWDGVRGVLGLSSTKKDSDTASKRSSVTSSHSASASASAFTSAPTSAPQQQYQYQPPRYQEGADIDRPSREEVLASYHSLPRESYDAETPGPSRGTKRAAIPAAAAASATSTTTMAATAATAGTPEAQEETGGLTVQPHRKLRKTSASGSRDMSIPKLRRAKRSVSAQQGLTGPTALRRSSARLDKHVAAATKRVIPPPARVHAPPPHAAARYRKPGYYRGGYHEYGDDEVPVVAVATARPLRVVRPDVNRGGVPAVPDIPPKFDFGEDDENRSRRAAVRA</sequence>
<gene>
    <name evidence="2" type="ORF">GMORB2_6406</name>
</gene>
<dbReference type="Proteomes" id="UP000749293">
    <property type="component" value="Unassembled WGS sequence"/>
</dbReference>
<name>A0A9P4YVP9_9HYPO</name>
<dbReference type="OrthoDB" id="5226996at2759"/>
<protein>
    <submittedName>
        <fullName evidence="2">Uncharacterized protein</fullName>
    </submittedName>
</protein>
<comment type="caution">
    <text evidence="2">The sequence shown here is derived from an EMBL/GenBank/DDBJ whole genome shotgun (WGS) entry which is preliminary data.</text>
</comment>
<dbReference type="AlphaFoldDB" id="A0A9P4YVP9"/>
<feature type="compositionally biased region" description="Pro residues" evidence="1">
    <location>
        <begin position="210"/>
        <end position="222"/>
    </location>
</feature>
<dbReference type="EMBL" id="JAANYQ010000006">
    <property type="protein sequence ID" value="KAF4123705.1"/>
    <property type="molecule type" value="Genomic_DNA"/>
</dbReference>
<evidence type="ECO:0000313" key="2">
    <source>
        <dbReference type="EMBL" id="KAF4123705.1"/>
    </source>
</evidence>
<feature type="compositionally biased region" description="Low complexity" evidence="1">
    <location>
        <begin position="113"/>
        <end position="140"/>
    </location>
</feature>
<reference evidence="2" key="1">
    <citation type="submission" date="2020-03" db="EMBL/GenBank/DDBJ databases">
        <title>Site-based positive gene gene selection in Geosmithia morbida across the United States reveals a broad range of putative effectors and factors for local host and environmental adapation.</title>
        <authorList>
            <person name="Onufrak A."/>
            <person name="Murdoch R.W."/>
            <person name="Gazis R."/>
            <person name="Huff M."/>
            <person name="Staton M."/>
            <person name="Klingeman W."/>
            <person name="Hadziabdic D."/>
        </authorList>
    </citation>
    <scope>NUCLEOTIDE SEQUENCE</scope>
    <source>
        <strain evidence="2">1262</strain>
    </source>
</reference>
<keyword evidence="3" id="KW-1185">Reference proteome</keyword>
<accession>A0A9P4YVP9</accession>
<proteinExistence type="predicted"/>